<dbReference type="PANTHER" id="PTHR42986:SF1">
    <property type="entry name" value="BENZALDEHYDE DEHYDROGENASE YFMT"/>
    <property type="match status" value="1"/>
</dbReference>
<dbReference type="InterPro" id="IPR016163">
    <property type="entry name" value="Ald_DH_C"/>
</dbReference>
<evidence type="ECO:0000256" key="1">
    <source>
        <dbReference type="ARBA" id="ARBA00009986"/>
    </source>
</evidence>
<evidence type="ECO:0000313" key="8">
    <source>
        <dbReference type="EMBL" id="MFC7704368.1"/>
    </source>
</evidence>
<sequence length="482" mass="50376">MHKTELFIDGEYRPASDGNRFERTNPVTGQAVTSAAAATTEDAEAAVAAAARAFPEWAATAPGERRRLLLAAAESLRGRADDIVLAMKEEIGATEAWARFNVSLAAEMLVEAAGLVTQIKGEIIPSNRPGSMAMAVRQPVGVVLSMAPWNAPVILGVRSLAAPLACGNTVVMKTSELCPRTHALIVEAVAEGLPRGVVNAVSNAPETAAELVETLIAQRPVRRVNFTGSTRVGRIIAETAARYLKPALLELGGKAPLIVLDDADVDAAVAAAAFGAYMNQGQICMSTERIIVTPGIADRFVTAFAEKVRSLGAGDPTEARHPLGSLVNAEAAERVKALVADAVAKGARLIAGGDGRGTMLDAAAVDGVTPAMRLYAEESFGPVAAIIRAGSLDEAVRIANDTEFGLSAAVFGQDEARALEVARRIESGICHVNGPTVHDEAQMPFGGVKDSGYGRFGGTAAIAEFTELRWITTQNGPLHYPI</sequence>
<organism evidence="8 9">
    <name type="scientific">Plastorhodobacter daqingensis</name>
    <dbReference type="NCBI Taxonomy" id="1387281"/>
    <lineage>
        <taxon>Bacteria</taxon>
        <taxon>Pseudomonadati</taxon>
        <taxon>Pseudomonadota</taxon>
        <taxon>Alphaproteobacteria</taxon>
        <taxon>Rhodobacterales</taxon>
        <taxon>Paracoccaceae</taxon>
        <taxon>Plastorhodobacter</taxon>
    </lineage>
</organism>
<keyword evidence="9" id="KW-1185">Reference proteome</keyword>
<feature type="region of interest" description="Disordered" evidence="6">
    <location>
        <begin position="1"/>
        <end position="25"/>
    </location>
</feature>
<evidence type="ECO:0000256" key="2">
    <source>
        <dbReference type="ARBA" id="ARBA00023002"/>
    </source>
</evidence>
<accession>A0ABW2UJI8</accession>
<gene>
    <name evidence="8" type="ORF">ACFQXB_09190</name>
</gene>
<dbReference type="PANTHER" id="PTHR42986">
    <property type="entry name" value="BENZALDEHYDE DEHYDROGENASE YFMT"/>
    <property type="match status" value="1"/>
</dbReference>
<evidence type="ECO:0000256" key="5">
    <source>
        <dbReference type="RuleBase" id="RU003345"/>
    </source>
</evidence>
<dbReference type="InterPro" id="IPR015590">
    <property type="entry name" value="Aldehyde_DH_dom"/>
</dbReference>
<comment type="similarity">
    <text evidence="1 5">Belongs to the aldehyde dehydrogenase family.</text>
</comment>
<dbReference type="InterPro" id="IPR016161">
    <property type="entry name" value="Ald_DH/histidinol_DH"/>
</dbReference>
<dbReference type="EMBL" id="JBHTFQ010000004">
    <property type="protein sequence ID" value="MFC7704368.1"/>
    <property type="molecule type" value="Genomic_DNA"/>
</dbReference>
<dbReference type="PROSITE" id="PS00687">
    <property type="entry name" value="ALDEHYDE_DEHYDR_GLU"/>
    <property type="match status" value="1"/>
</dbReference>
<comment type="caution">
    <text evidence="8">The sequence shown here is derived from an EMBL/GenBank/DDBJ whole genome shotgun (WGS) entry which is preliminary data.</text>
</comment>
<dbReference type="InterPro" id="IPR029510">
    <property type="entry name" value="Ald_DH_CS_GLU"/>
</dbReference>
<feature type="active site" evidence="4">
    <location>
        <position position="250"/>
    </location>
</feature>
<dbReference type="SUPFAM" id="SSF53720">
    <property type="entry name" value="ALDH-like"/>
    <property type="match status" value="1"/>
</dbReference>
<feature type="compositionally biased region" description="Basic and acidic residues" evidence="6">
    <location>
        <begin position="1"/>
        <end position="23"/>
    </location>
</feature>
<dbReference type="Proteomes" id="UP001596516">
    <property type="component" value="Unassembled WGS sequence"/>
</dbReference>
<evidence type="ECO:0000256" key="4">
    <source>
        <dbReference type="PROSITE-ProRule" id="PRU10007"/>
    </source>
</evidence>
<dbReference type="InterPro" id="IPR016162">
    <property type="entry name" value="Ald_DH_N"/>
</dbReference>
<keyword evidence="2 5" id="KW-0560">Oxidoreductase</keyword>
<keyword evidence="3" id="KW-0520">NAD</keyword>
<feature type="domain" description="Aldehyde dehydrogenase" evidence="7">
    <location>
        <begin position="16"/>
        <end position="471"/>
    </location>
</feature>
<protein>
    <submittedName>
        <fullName evidence="8">Aldehyde dehydrogenase</fullName>
    </submittedName>
</protein>
<proteinExistence type="inferred from homology"/>
<evidence type="ECO:0000259" key="7">
    <source>
        <dbReference type="Pfam" id="PF00171"/>
    </source>
</evidence>
<dbReference type="RefSeq" id="WP_377402514.1">
    <property type="nucleotide sequence ID" value="NZ_JBHTFQ010000004.1"/>
</dbReference>
<evidence type="ECO:0000313" key="9">
    <source>
        <dbReference type="Proteomes" id="UP001596516"/>
    </source>
</evidence>
<dbReference type="Gene3D" id="3.40.605.10">
    <property type="entry name" value="Aldehyde Dehydrogenase, Chain A, domain 1"/>
    <property type="match status" value="1"/>
</dbReference>
<evidence type="ECO:0000256" key="3">
    <source>
        <dbReference type="ARBA" id="ARBA00023027"/>
    </source>
</evidence>
<dbReference type="Gene3D" id="3.40.309.10">
    <property type="entry name" value="Aldehyde Dehydrogenase, Chain A, domain 2"/>
    <property type="match status" value="1"/>
</dbReference>
<name>A0ABW2UJI8_9RHOB</name>
<evidence type="ECO:0000256" key="6">
    <source>
        <dbReference type="SAM" id="MobiDB-lite"/>
    </source>
</evidence>
<dbReference type="CDD" id="cd07105">
    <property type="entry name" value="ALDH_SaliADH"/>
    <property type="match status" value="1"/>
</dbReference>
<dbReference type="Pfam" id="PF00171">
    <property type="entry name" value="Aldedh"/>
    <property type="match status" value="1"/>
</dbReference>
<reference evidence="9" key="1">
    <citation type="journal article" date="2019" name="Int. J. Syst. Evol. Microbiol.">
        <title>The Global Catalogue of Microorganisms (GCM) 10K type strain sequencing project: providing services to taxonomists for standard genome sequencing and annotation.</title>
        <authorList>
            <consortium name="The Broad Institute Genomics Platform"/>
            <consortium name="The Broad Institute Genome Sequencing Center for Infectious Disease"/>
            <person name="Wu L."/>
            <person name="Ma J."/>
        </authorList>
    </citation>
    <scope>NUCLEOTIDE SEQUENCE [LARGE SCALE GENOMIC DNA]</scope>
    <source>
        <strain evidence="9">CGMCC 1.12750</strain>
    </source>
</reference>